<name>A0A834FTM8_RHOSS</name>
<dbReference type="AlphaFoldDB" id="A0A834FTM8"/>
<accession>A0A834FTM8</accession>
<organism evidence="1 2">
    <name type="scientific">Rhododendron simsii</name>
    <name type="common">Sims's rhododendron</name>
    <dbReference type="NCBI Taxonomy" id="118357"/>
    <lineage>
        <taxon>Eukaryota</taxon>
        <taxon>Viridiplantae</taxon>
        <taxon>Streptophyta</taxon>
        <taxon>Embryophyta</taxon>
        <taxon>Tracheophyta</taxon>
        <taxon>Spermatophyta</taxon>
        <taxon>Magnoliopsida</taxon>
        <taxon>eudicotyledons</taxon>
        <taxon>Gunneridae</taxon>
        <taxon>Pentapetalae</taxon>
        <taxon>asterids</taxon>
        <taxon>Ericales</taxon>
        <taxon>Ericaceae</taxon>
        <taxon>Ericoideae</taxon>
        <taxon>Rhodoreae</taxon>
        <taxon>Rhododendron</taxon>
    </lineage>
</organism>
<keyword evidence="2" id="KW-1185">Reference proteome</keyword>
<protein>
    <recommendedName>
        <fullName evidence="3">F-box protein</fullName>
    </recommendedName>
</protein>
<dbReference type="PANTHER" id="PTHR33358:SF16">
    <property type="entry name" value="F-BOX PROTEIN"/>
    <property type="match status" value="1"/>
</dbReference>
<dbReference type="PANTHER" id="PTHR33358">
    <property type="entry name" value="F-BOX PROTEIN WITH A DOMAIN PROTEIN"/>
    <property type="match status" value="1"/>
</dbReference>
<comment type="caution">
    <text evidence="1">The sequence shown here is derived from an EMBL/GenBank/DDBJ whole genome shotgun (WGS) entry which is preliminary data.</text>
</comment>
<dbReference type="Proteomes" id="UP000626092">
    <property type="component" value="Unassembled WGS sequence"/>
</dbReference>
<gene>
    <name evidence="1" type="ORF">RHSIM_RhsimUnG0233100</name>
</gene>
<proteinExistence type="predicted"/>
<evidence type="ECO:0000313" key="2">
    <source>
        <dbReference type="Proteomes" id="UP000626092"/>
    </source>
</evidence>
<dbReference type="EMBL" id="WJXA01000509">
    <property type="protein sequence ID" value="KAF7112404.1"/>
    <property type="molecule type" value="Genomic_DNA"/>
</dbReference>
<dbReference type="Pfam" id="PF14476">
    <property type="entry name" value="Chloroplast_duf"/>
    <property type="match status" value="1"/>
</dbReference>
<evidence type="ECO:0000313" key="1">
    <source>
        <dbReference type="EMBL" id="KAF7112404.1"/>
    </source>
</evidence>
<dbReference type="OrthoDB" id="1897643at2759"/>
<sequence length="419" mass="45659">MASIRASNVVPSSFPSSSSRCRREIMTVRATINMPKLRNGSSLSLPKLTTIGLVEELQLRSGYKNTTTTQFEKLSPSPKASDPMAIEKLYAIMEAVADRVEMHKNIGEQRNNWNNLLLTSINSITLTASLMTGVAAMGAGGAPLVALKLSSTLLYLAATGMLLVTNKIQPSQLAEEQRNAARWFKQLYEEIHTTVSIGAPNSNDVKEATAKVIALDRAYPLPLLGVMLKKFPKAVEPAVWWAPLQNRKTKGLGGRNNGNGWNGELEGEMREIVTVLNRKDKEDYLRLGKKALKLNKALAISGPLLNAAFGSAFAGHGPWAVVLGVVAGALSTVVNAIEHGGQVGMVFEMYRSNAGFFELMQESIESNLEEREGERRENGELFEMKVALQLGRSLSELRDLTASSSIKGEANHEFASKLF</sequence>
<reference evidence="1" key="1">
    <citation type="submission" date="2019-11" db="EMBL/GenBank/DDBJ databases">
        <authorList>
            <person name="Liu Y."/>
            <person name="Hou J."/>
            <person name="Li T.-Q."/>
            <person name="Guan C.-H."/>
            <person name="Wu X."/>
            <person name="Wu H.-Z."/>
            <person name="Ling F."/>
            <person name="Zhang R."/>
            <person name="Shi X.-G."/>
            <person name="Ren J.-P."/>
            <person name="Chen E.-F."/>
            <person name="Sun J.-M."/>
        </authorList>
    </citation>
    <scope>NUCLEOTIDE SEQUENCE</scope>
    <source>
        <strain evidence="1">Adult_tree_wgs_1</strain>
        <tissue evidence="1">Leaves</tissue>
    </source>
</reference>
<evidence type="ECO:0008006" key="3">
    <source>
        <dbReference type="Google" id="ProtNLM"/>
    </source>
</evidence>
<dbReference type="InterPro" id="IPR027949">
    <property type="entry name" value="Chloroplast_duf"/>
</dbReference>